<keyword evidence="4" id="KW-0804">Transcription</keyword>
<dbReference type="GO" id="GO:0003700">
    <property type="term" value="F:DNA-binding transcription factor activity"/>
    <property type="evidence" value="ECO:0007669"/>
    <property type="project" value="InterPro"/>
</dbReference>
<organism evidence="8 9">
    <name type="scientific">Zingiber officinale</name>
    <name type="common">Ginger</name>
    <name type="synonym">Amomum zingiber</name>
    <dbReference type="NCBI Taxonomy" id="94328"/>
    <lineage>
        <taxon>Eukaryota</taxon>
        <taxon>Viridiplantae</taxon>
        <taxon>Streptophyta</taxon>
        <taxon>Embryophyta</taxon>
        <taxon>Tracheophyta</taxon>
        <taxon>Spermatophyta</taxon>
        <taxon>Magnoliopsida</taxon>
        <taxon>Liliopsida</taxon>
        <taxon>Zingiberales</taxon>
        <taxon>Zingiberaceae</taxon>
        <taxon>Zingiber</taxon>
    </lineage>
</organism>
<evidence type="ECO:0000256" key="5">
    <source>
        <dbReference type="ARBA" id="ARBA00023242"/>
    </source>
</evidence>
<dbReference type="AlphaFoldDB" id="A0A8J5FZR7"/>
<keyword evidence="3" id="KW-0238">DNA-binding</keyword>
<dbReference type="EMBL" id="JACMSC010000012">
    <property type="protein sequence ID" value="KAG6497850.1"/>
    <property type="molecule type" value="Genomic_DNA"/>
</dbReference>
<evidence type="ECO:0000256" key="6">
    <source>
        <dbReference type="SAM" id="MobiDB-lite"/>
    </source>
</evidence>
<dbReference type="CDD" id="cd00018">
    <property type="entry name" value="AP2"/>
    <property type="match status" value="1"/>
</dbReference>
<dbReference type="FunFam" id="3.30.730.10:FF:000001">
    <property type="entry name" value="Ethylene-responsive transcription factor 2"/>
    <property type="match status" value="1"/>
</dbReference>
<dbReference type="PROSITE" id="PS51032">
    <property type="entry name" value="AP2_ERF"/>
    <property type="match status" value="1"/>
</dbReference>
<keyword evidence="9" id="KW-1185">Reference proteome</keyword>
<dbReference type="Pfam" id="PF00847">
    <property type="entry name" value="AP2"/>
    <property type="match status" value="1"/>
</dbReference>
<feature type="region of interest" description="Disordered" evidence="6">
    <location>
        <begin position="1"/>
        <end position="22"/>
    </location>
</feature>
<evidence type="ECO:0000256" key="3">
    <source>
        <dbReference type="ARBA" id="ARBA00023125"/>
    </source>
</evidence>
<dbReference type="InterPro" id="IPR001471">
    <property type="entry name" value="AP2/ERF_dom"/>
</dbReference>
<feature type="region of interest" description="Disordered" evidence="6">
    <location>
        <begin position="82"/>
        <end position="154"/>
    </location>
</feature>
<evidence type="ECO:0000256" key="1">
    <source>
        <dbReference type="ARBA" id="ARBA00004123"/>
    </source>
</evidence>
<dbReference type="SMART" id="SM00380">
    <property type="entry name" value="AP2"/>
    <property type="match status" value="1"/>
</dbReference>
<protein>
    <recommendedName>
        <fullName evidence="7">AP2/ERF domain-containing protein</fullName>
    </recommendedName>
</protein>
<keyword evidence="5" id="KW-0539">Nucleus</keyword>
<dbReference type="GO" id="GO:0005634">
    <property type="term" value="C:nucleus"/>
    <property type="evidence" value="ECO:0007669"/>
    <property type="project" value="UniProtKB-SubCell"/>
</dbReference>
<dbReference type="InterPro" id="IPR045277">
    <property type="entry name" value="DRE1A-I"/>
</dbReference>
<keyword evidence="2" id="KW-0805">Transcription regulation</keyword>
<dbReference type="OrthoDB" id="1932364at2759"/>
<gene>
    <name evidence="8" type="ORF">ZIOFF_045756</name>
</gene>
<evidence type="ECO:0000259" key="7">
    <source>
        <dbReference type="PROSITE" id="PS51032"/>
    </source>
</evidence>
<reference evidence="8 9" key="1">
    <citation type="submission" date="2020-08" db="EMBL/GenBank/DDBJ databases">
        <title>Plant Genome Project.</title>
        <authorList>
            <person name="Zhang R.-G."/>
        </authorList>
    </citation>
    <scope>NUCLEOTIDE SEQUENCE [LARGE SCALE GENOMIC DNA]</scope>
    <source>
        <tissue evidence="8">Rhizome</tissue>
    </source>
</reference>
<feature type="compositionally biased region" description="Basic and acidic residues" evidence="6">
    <location>
        <begin position="112"/>
        <end position="139"/>
    </location>
</feature>
<accession>A0A8J5FZR7</accession>
<dbReference type="Proteomes" id="UP000734854">
    <property type="component" value="Unassembled WGS sequence"/>
</dbReference>
<name>A0A8J5FZR7_ZINOF</name>
<proteinExistence type="predicted"/>
<evidence type="ECO:0000256" key="4">
    <source>
        <dbReference type="ARBA" id="ARBA00023163"/>
    </source>
</evidence>
<sequence>MAEKSSSGDSHVEEPPARERLTRSYRGVRFRSGKWVSEIREPRKAKRIWLGTYPTAEMAAAAYDVAAHALRGPDAILNFPDEIARRPTPASPSHADIRTAAAEAAASSKLLPKQEGKPEEAPIPPKTDEEVGPGEEKETATTAGVGLEPGKYIDEEEMFEMPKLLMNMAEGMLMSPPRLSPRHSDDSPETSDGGNLWTYP</sequence>
<feature type="compositionally biased region" description="Basic and acidic residues" evidence="6">
    <location>
        <begin position="10"/>
        <end position="22"/>
    </location>
</feature>
<comment type="subcellular location">
    <subcellularLocation>
        <location evidence="1">Nucleus</location>
    </subcellularLocation>
</comment>
<feature type="domain" description="AP2/ERF" evidence="7">
    <location>
        <begin position="24"/>
        <end position="80"/>
    </location>
</feature>
<feature type="region of interest" description="Disordered" evidence="6">
    <location>
        <begin position="172"/>
        <end position="200"/>
    </location>
</feature>
<evidence type="ECO:0000256" key="2">
    <source>
        <dbReference type="ARBA" id="ARBA00023015"/>
    </source>
</evidence>
<comment type="caution">
    <text evidence="8">The sequence shown here is derived from an EMBL/GenBank/DDBJ whole genome shotgun (WGS) entry which is preliminary data.</text>
</comment>
<dbReference type="PANTHER" id="PTHR31839:SF85">
    <property type="entry name" value="AP2_ERF DOMAIN-CONTAINING PROTEIN"/>
    <property type="match status" value="1"/>
</dbReference>
<dbReference type="GO" id="GO:0003677">
    <property type="term" value="F:DNA binding"/>
    <property type="evidence" value="ECO:0007669"/>
    <property type="project" value="UniProtKB-KW"/>
</dbReference>
<dbReference type="PANTHER" id="PTHR31839">
    <property type="entry name" value="DEHYDRATION-RESPONSIVE ELEMENT-BINDING PROTEIN 1D"/>
    <property type="match status" value="1"/>
</dbReference>
<evidence type="ECO:0000313" key="9">
    <source>
        <dbReference type="Proteomes" id="UP000734854"/>
    </source>
</evidence>
<evidence type="ECO:0000313" key="8">
    <source>
        <dbReference type="EMBL" id="KAG6497850.1"/>
    </source>
</evidence>